<dbReference type="InterPro" id="IPR004107">
    <property type="entry name" value="Integrase_SAM-like_N"/>
</dbReference>
<dbReference type="InterPro" id="IPR023009">
    <property type="entry name" value="Tyrosine_recombinase_XerC/XerD"/>
</dbReference>
<feature type="domain" description="Tyr recombinase" evidence="12">
    <location>
        <begin position="130"/>
        <end position="315"/>
    </location>
</feature>
<keyword evidence="10 11" id="KW-0131">Cell cycle</keyword>
<dbReference type="InterPro" id="IPR044068">
    <property type="entry name" value="CB"/>
</dbReference>
<feature type="active site" evidence="11">
    <location>
        <position position="293"/>
    </location>
</feature>
<dbReference type="PANTHER" id="PTHR30349:SF90">
    <property type="entry name" value="TYROSINE RECOMBINASE XERD"/>
    <property type="match status" value="1"/>
</dbReference>
<dbReference type="InterPro" id="IPR013762">
    <property type="entry name" value="Integrase-like_cat_sf"/>
</dbReference>
<comment type="function">
    <text evidence="11">Site-specific tyrosine recombinase, which acts by catalyzing the cutting and rejoining of the recombining DNA molecules. The XerC-XerD complex is essential to convert dimers of the bacterial chromosome into monomers to permit their segregation at cell division. It also contributes to the segregational stability of plasmids.</text>
</comment>
<protein>
    <recommendedName>
        <fullName evidence="3 11">Tyrosine recombinase XerD</fullName>
    </recommendedName>
</protein>
<dbReference type="Proteomes" id="UP001156706">
    <property type="component" value="Unassembled WGS sequence"/>
</dbReference>
<dbReference type="SUPFAM" id="SSF56349">
    <property type="entry name" value="DNA breaking-rejoining enzymes"/>
    <property type="match status" value="1"/>
</dbReference>
<evidence type="ECO:0000256" key="1">
    <source>
        <dbReference type="ARBA" id="ARBA00004496"/>
    </source>
</evidence>
<keyword evidence="8 11" id="KW-0238">DNA-binding</keyword>
<dbReference type="InterPro" id="IPR002104">
    <property type="entry name" value="Integrase_catalytic"/>
</dbReference>
<evidence type="ECO:0000256" key="6">
    <source>
        <dbReference type="ARBA" id="ARBA00022829"/>
    </source>
</evidence>
<dbReference type="InterPro" id="IPR010998">
    <property type="entry name" value="Integrase_recombinase_N"/>
</dbReference>
<evidence type="ECO:0000256" key="3">
    <source>
        <dbReference type="ARBA" id="ARBA00015810"/>
    </source>
</evidence>
<comment type="similarity">
    <text evidence="2 11">Belongs to the 'phage' integrase family. XerD subfamily.</text>
</comment>
<sequence length="326" mass="35964">MSAMTDRDRIDGFIDAAWLSEGWSGHTADSYRRDLTQWADWLAQSGSDSLSAGPDQIRDYLALLAVRYAETAALSEVDKRRLPALMRGKNGASRGRLLSALRRYYRHLLEEETIAVDPTGELDGPRLVRPLPKTLSEVEVEALMRAPALDTPLGLRDAAMLELMYAAGLRVSELVALPLAAMNLAEGSVRIEHGKGDKTRLVPMGQPAQQAFRRYLAEGRPQLLGGRAHPIAFVNAHGQPLTRQGFWYIVKQYALRVGIAAQRLSPHVLRHAFATHLVNHGADLRVVQLLLGHADITTTQIYTHVAKARLATLHAAHHPRGRRGDG</sequence>
<keyword evidence="9 11" id="KW-0233">DNA recombination</keyword>
<dbReference type="CDD" id="cd00798">
    <property type="entry name" value="INT_XerDC_C"/>
    <property type="match status" value="1"/>
</dbReference>
<dbReference type="InterPro" id="IPR050090">
    <property type="entry name" value="Tyrosine_recombinase_XerCD"/>
</dbReference>
<evidence type="ECO:0000256" key="7">
    <source>
        <dbReference type="ARBA" id="ARBA00022908"/>
    </source>
</evidence>
<dbReference type="InterPro" id="IPR011010">
    <property type="entry name" value="DNA_brk_join_enz"/>
</dbReference>
<evidence type="ECO:0000256" key="11">
    <source>
        <dbReference type="HAMAP-Rule" id="MF_01807"/>
    </source>
</evidence>
<comment type="subunit">
    <text evidence="11">Forms a cyclic heterotetrameric complex composed of two molecules of XerC and two molecules of XerD.</text>
</comment>
<evidence type="ECO:0000259" key="12">
    <source>
        <dbReference type="PROSITE" id="PS51898"/>
    </source>
</evidence>
<dbReference type="HAMAP" id="MF_01807">
    <property type="entry name" value="Recomb_XerD"/>
    <property type="match status" value="1"/>
</dbReference>
<keyword evidence="5 11" id="KW-0132">Cell division</keyword>
<reference evidence="15" key="1">
    <citation type="journal article" date="2019" name="Int. J. Syst. Evol. Microbiol.">
        <title>The Global Catalogue of Microorganisms (GCM) 10K type strain sequencing project: providing services to taxonomists for standard genome sequencing and annotation.</title>
        <authorList>
            <consortium name="The Broad Institute Genomics Platform"/>
            <consortium name="The Broad Institute Genome Sequencing Center for Infectious Disease"/>
            <person name="Wu L."/>
            <person name="Ma J."/>
        </authorList>
    </citation>
    <scope>NUCLEOTIDE SEQUENCE [LARGE SCALE GENOMIC DNA]</scope>
    <source>
        <strain evidence="15">NBRC 110044</strain>
    </source>
</reference>
<evidence type="ECO:0000256" key="5">
    <source>
        <dbReference type="ARBA" id="ARBA00022618"/>
    </source>
</evidence>
<organism evidence="14 15">
    <name type="scientific">Chitinimonas prasina</name>
    <dbReference type="NCBI Taxonomy" id="1434937"/>
    <lineage>
        <taxon>Bacteria</taxon>
        <taxon>Pseudomonadati</taxon>
        <taxon>Pseudomonadota</taxon>
        <taxon>Betaproteobacteria</taxon>
        <taxon>Neisseriales</taxon>
        <taxon>Chitinibacteraceae</taxon>
        <taxon>Chitinimonas</taxon>
    </lineage>
</organism>
<comment type="subcellular location">
    <subcellularLocation>
        <location evidence="1 11">Cytoplasm</location>
    </subcellularLocation>
</comment>
<comment type="caution">
    <text evidence="14">The sequence shown here is derived from an EMBL/GenBank/DDBJ whole genome shotgun (WGS) entry which is preliminary data.</text>
</comment>
<dbReference type="SUPFAM" id="SSF47823">
    <property type="entry name" value="lambda integrase-like, N-terminal domain"/>
    <property type="match status" value="1"/>
</dbReference>
<feature type="active site" evidence="11">
    <location>
        <position position="170"/>
    </location>
</feature>
<evidence type="ECO:0000313" key="14">
    <source>
        <dbReference type="EMBL" id="GLR14130.1"/>
    </source>
</evidence>
<gene>
    <name evidence="11 14" type="primary">xerD</name>
    <name evidence="14" type="ORF">GCM10007907_29200</name>
</gene>
<dbReference type="Gene3D" id="1.10.443.10">
    <property type="entry name" value="Intergrase catalytic core"/>
    <property type="match status" value="1"/>
</dbReference>
<feature type="active site" evidence="11">
    <location>
        <position position="270"/>
    </location>
</feature>
<evidence type="ECO:0000256" key="2">
    <source>
        <dbReference type="ARBA" id="ARBA00010450"/>
    </source>
</evidence>
<dbReference type="NCBIfam" id="NF001399">
    <property type="entry name" value="PRK00283.1"/>
    <property type="match status" value="1"/>
</dbReference>
<feature type="active site" evidence="11">
    <location>
        <position position="267"/>
    </location>
</feature>
<dbReference type="Gene3D" id="1.10.150.130">
    <property type="match status" value="1"/>
</dbReference>
<keyword evidence="15" id="KW-1185">Reference proteome</keyword>
<evidence type="ECO:0000256" key="9">
    <source>
        <dbReference type="ARBA" id="ARBA00023172"/>
    </source>
</evidence>
<dbReference type="RefSeq" id="WP_284197209.1">
    <property type="nucleotide sequence ID" value="NZ_BSOG01000003.1"/>
</dbReference>
<dbReference type="InterPro" id="IPR011932">
    <property type="entry name" value="Recomb_XerD"/>
</dbReference>
<feature type="active site" evidence="11">
    <location>
        <position position="195"/>
    </location>
</feature>
<dbReference type="PROSITE" id="PS51900">
    <property type="entry name" value="CB"/>
    <property type="match status" value="1"/>
</dbReference>
<dbReference type="Pfam" id="PF00589">
    <property type="entry name" value="Phage_integrase"/>
    <property type="match status" value="1"/>
</dbReference>
<evidence type="ECO:0000256" key="8">
    <source>
        <dbReference type="ARBA" id="ARBA00023125"/>
    </source>
</evidence>
<evidence type="ECO:0000256" key="4">
    <source>
        <dbReference type="ARBA" id="ARBA00022490"/>
    </source>
</evidence>
<dbReference type="Pfam" id="PF02899">
    <property type="entry name" value="Phage_int_SAM_1"/>
    <property type="match status" value="1"/>
</dbReference>
<dbReference type="PROSITE" id="PS51898">
    <property type="entry name" value="TYR_RECOMBINASE"/>
    <property type="match status" value="1"/>
</dbReference>
<dbReference type="PANTHER" id="PTHR30349">
    <property type="entry name" value="PHAGE INTEGRASE-RELATED"/>
    <property type="match status" value="1"/>
</dbReference>
<keyword evidence="4 11" id="KW-0963">Cytoplasm</keyword>
<evidence type="ECO:0000259" key="13">
    <source>
        <dbReference type="PROSITE" id="PS51900"/>
    </source>
</evidence>
<evidence type="ECO:0000313" key="15">
    <source>
        <dbReference type="Proteomes" id="UP001156706"/>
    </source>
</evidence>
<dbReference type="HAMAP" id="MF_01808">
    <property type="entry name" value="Recomb_XerC_XerD"/>
    <property type="match status" value="1"/>
</dbReference>
<name>A0ABQ5YGK4_9NEIS</name>
<feature type="active site" description="O-(3'-phospho-DNA)-tyrosine intermediate" evidence="11">
    <location>
        <position position="302"/>
    </location>
</feature>
<keyword evidence="7 11" id="KW-0229">DNA integration</keyword>
<keyword evidence="6 11" id="KW-0159">Chromosome partition</keyword>
<evidence type="ECO:0000256" key="10">
    <source>
        <dbReference type="ARBA" id="ARBA00023306"/>
    </source>
</evidence>
<dbReference type="EMBL" id="BSOG01000003">
    <property type="protein sequence ID" value="GLR14130.1"/>
    <property type="molecule type" value="Genomic_DNA"/>
</dbReference>
<proteinExistence type="inferred from homology"/>
<accession>A0ABQ5YGK4</accession>
<feature type="domain" description="Core-binding (CB)" evidence="13">
    <location>
        <begin position="4"/>
        <end position="109"/>
    </location>
</feature>